<gene>
    <name evidence="4" type="ORF">CMUC_0071</name>
</gene>
<evidence type="ECO:0000256" key="2">
    <source>
        <dbReference type="PIRSR" id="PIRSR640198-2"/>
    </source>
</evidence>
<dbReference type="PROSITE" id="PS51459">
    <property type="entry name" value="FIDO"/>
    <property type="match status" value="1"/>
</dbReference>
<keyword evidence="2" id="KW-0547">Nucleotide-binding</keyword>
<dbReference type="PANTHER" id="PTHR13504:SF38">
    <property type="entry name" value="FIDO DOMAIN-CONTAINING PROTEIN"/>
    <property type="match status" value="1"/>
</dbReference>
<dbReference type="SUPFAM" id="SSF140931">
    <property type="entry name" value="Fic-like"/>
    <property type="match status" value="1"/>
</dbReference>
<sequence length="67" mass="7552">MWHDEALNQNLNPIIRGAVLHTKFVRIHPFIDGNGGTARLLLNTELLKAGYPMAIIKKMIGQSIMRL</sequence>
<protein>
    <submittedName>
        <fullName evidence="4">Fic domain protein</fullName>
    </submittedName>
</protein>
<feature type="domain" description="Fido" evidence="3">
    <location>
        <begin position="1"/>
        <end position="67"/>
    </location>
</feature>
<dbReference type="InterPro" id="IPR036597">
    <property type="entry name" value="Fido-like_dom_sf"/>
</dbReference>
<proteinExistence type="predicted"/>
<accession>A0A6G5QEH0</accession>
<evidence type="ECO:0000256" key="1">
    <source>
        <dbReference type="PIRSR" id="PIRSR640198-1"/>
    </source>
</evidence>
<name>A0A6G5QEH0_9BACT</name>
<dbReference type="Gene3D" id="1.10.3290.10">
    <property type="entry name" value="Fido-like domain"/>
    <property type="match status" value="1"/>
</dbReference>
<dbReference type="AlphaFoldDB" id="A0A6G5QEH0"/>
<feature type="binding site" evidence="2">
    <location>
        <begin position="32"/>
        <end position="39"/>
    </location>
    <ligand>
        <name>ATP</name>
        <dbReference type="ChEBI" id="CHEBI:30616"/>
    </ligand>
</feature>
<dbReference type="InterPro" id="IPR003812">
    <property type="entry name" value="Fido"/>
</dbReference>
<feature type="active site" evidence="1">
    <location>
        <position position="28"/>
    </location>
</feature>
<keyword evidence="5" id="KW-1185">Reference proteome</keyword>
<evidence type="ECO:0000313" key="4">
    <source>
        <dbReference type="EMBL" id="QCD43896.1"/>
    </source>
</evidence>
<evidence type="ECO:0000259" key="3">
    <source>
        <dbReference type="PROSITE" id="PS51459"/>
    </source>
</evidence>
<dbReference type="PANTHER" id="PTHR13504">
    <property type="entry name" value="FIDO DOMAIN-CONTAINING PROTEIN DDB_G0283145"/>
    <property type="match status" value="1"/>
</dbReference>
<keyword evidence="2" id="KW-0067">ATP-binding</keyword>
<dbReference type="Proteomes" id="UP000503264">
    <property type="component" value="Chromosome"/>
</dbReference>
<dbReference type="GO" id="GO:0005524">
    <property type="term" value="F:ATP binding"/>
    <property type="evidence" value="ECO:0007669"/>
    <property type="project" value="UniProtKB-KW"/>
</dbReference>
<organism evidence="4 5">
    <name type="scientific">Campylobacter mucosalis CCUG 21559</name>
    <dbReference type="NCBI Taxonomy" id="1032067"/>
    <lineage>
        <taxon>Bacteria</taxon>
        <taxon>Pseudomonadati</taxon>
        <taxon>Campylobacterota</taxon>
        <taxon>Epsilonproteobacteria</taxon>
        <taxon>Campylobacterales</taxon>
        <taxon>Campylobacteraceae</taxon>
        <taxon>Campylobacter</taxon>
    </lineage>
</organism>
<dbReference type="EMBL" id="CP012542">
    <property type="protein sequence ID" value="QCD43896.1"/>
    <property type="molecule type" value="Genomic_DNA"/>
</dbReference>
<reference evidence="4 5" key="1">
    <citation type="submission" date="2016-07" db="EMBL/GenBank/DDBJ databases">
        <title>Comparative genomics of the Campylobacter concisus group.</title>
        <authorList>
            <person name="Miller W.G."/>
            <person name="Yee E."/>
            <person name="Chapman M.H."/>
            <person name="Huynh S."/>
            <person name="Bono J.L."/>
            <person name="On S.L.W."/>
            <person name="StLeger J."/>
            <person name="Foster G."/>
            <person name="Parker C.T."/>
        </authorList>
    </citation>
    <scope>NUCLEOTIDE SEQUENCE [LARGE SCALE GENOMIC DNA]</scope>
    <source>
        <strain evidence="4 5">CCUG 21559</strain>
    </source>
</reference>
<dbReference type="Pfam" id="PF02661">
    <property type="entry name" value="Fic"/>
    <property type="match status" value="1"/>
</dbReference>
<evidence type="ECO:0000313" key="5">
    <source>
        <dbReference type="Proteomes" id="UP000503264"/>
    </source>
</evidence>
<dbReference type="InterPro" id="IPR040198">
    <property type="entry name" value="Fido_containing"/>
</dbReference>
<dbReference type="RefSeq" id="WP_211436752.1">
    <property type="nucleotide sequence ID" value="NZ_CP012542.1"/>
</dbReference>